<protein>
    <submittedName>
        <fullName evidence="2">Uncharacterized protein</fullName>
    </submittedName>
</protein>
<dbReference type="Proteomes" id="UP000033099">
    <property type="component" value="Chromosome"/>
</dbReference>
<feature type="compositionally biased region" description="Polar residues" evidence="1">
    <location>
        <begin position="15"/>
        <end position="25"/>
    </location>
</feature>
<evidence type="ECO:0000256" key="1">
    <source>
        <dbReference type="SAM" id="MobiDB-lite"/>
    </source>
</evidence>
<gene>
    <name evidence="2" type="ORF">VO64_3232</name>
</gene>
<reference evidence="2 3" key="1">
    <citation type="journal article" date="2015" name="Genome Announc.">
        <title>Complete Genome Sequence of Biocontrol Strain Pseudomonas fluorescens LBUM223.</title>
        <authorList>
            <person name="Roquigny R."/>
            <person name="Arseneault T."/>
            <person name="Gadkar V.J."/>
            <person name="Novinscak A."/>
            <person name="Joly D.L."/>
            <person name="Filion M."/>
        </authorList>
    </citation>
    <scope>NUCLEOTIDE SEQUENCE [LARGE SCALE GENOMIC DNA]</scope>
    <source>
        <strain evidence="2 3">LBUM223</strain>
    </source>
</reference>
<dbReference type="KEGG" id="pfb:VO64_3232"/>
<dbReference type="EMBL" id="CP011117">
    <property type="protein sequence ID" value="AKA83778.1"/>
    <property type="molecule type" value="Genomic_DNA"/>
</dbReference>
<evidence type="ECO:0000313" key="3">
    <source>
        <dbReference type="Proteomes" id="UP000033099"/>
    </source>
</evidence>
<name>A0AAU8TMQ7_9PSED</name>
<dbReference type="AlphaFoldDB" id="A0AAU8TMQ7"/>
<organism evidence="2 3">
    <name type="scientific">Pseudomonas synxantha</name>
    <dbReference type="NCBI Taxonomy" id="47883"/>
    <lineage>
        <taxon>Bacteria</taxon>
        <taxon>Pseudomonadati</taxon>
        <taxon>Pseudomonadota</taxon>
        <taxon>Gammaproteobacteria</taxon>
        <taxon>Pseudomonadales</taxon>
        <taxon>Pseudomonadaceae</taxon>
        <taxon>Pseudomonas</taxon>
    </lineage>
</organism>
<feature type="region of interest" description="Disordered" evidence="1">
    <location>
        <begin position="1"/>
        <end position="30"/>
    </location>
</feature>
<accession>A0AAU8TMQ7</accession>
<proteinExistence type="predicted"/>
<sequence length="72" mass="7855">MGGHVAQEVLRHTSKQIGASQQGLSQREIEHHGSFGMHAFTWGIAAWKRFKATRAKQTKGRAARGVVNEGGD</sequence>
<evidence type="ECO:0000313" key="2">
    <source>
        <dbReference type="EMBL" id="AKA83778.1"/>
    </source>
</evidence>